<keyword evidence="9" id="KW-0999">Mitochondrion inner membrane</keyword>
<feature type="binding site" description="axial binding residue" evidence="17">
    <location>
        <position position="96"/>
    </location>
    <ligand>
        <name>heme b</name>
        <dbReference type="ChEBI" id="CHEBI:60344"/>
        <label>b566</label>
    </ligand>
    <ligandPart>
        <name>Fe</name>
        <dbReference type="ChEBI" id="CHEBI:18248"/>
    </ligandPart>
</feature>
<evidence type="ECO:0000256" key="15">
    <source>
        <dbReference type="ARBA" id="ARBA00023136"/>
    </source>
</evidence>
<dbReference type="InterPro" id="IPR016174">
    <property type="entry name" value="Di-haem_cyt_TM"/>
</dbReference>
<keyword evidence="8 17" id="KW-0479">Metal-binding</keyword>
<evidence type="ECO:0000256" key="6">
    <source>
        <dbReference type="ARBA" id="ARBA00022660"/>
    </source>
</evidence>
<keyword evidence="14 18" id="KW-0496">Mitochondrion</keyword>
<dbReference type="InterPro" id="IPR036150">
    <property type="entry name" value="Cyt_b/b6_C_sf"/>
</dbReference>
<feature type="domain" description="Cytochrome b/b6 C-terminal region profile" evidence="20">
    <location>
        <begin position="209"/>
        <end position="364"/>
    </location>
</feature>
<evidence type="ECO:0000256" key="9">
    <source>
        <dbReference type="ARBA" id="ARBA00022792"/>
    </source>
</evidence>
<evidence type="ECO:0000256" key="8">
    <source>
        <dbReference type="ARBA" id="ARBA00022723"/>
    </source>
</evidence>
<reference evidence="21" key="1">
    <citation type="submission" date="2024-06" db="EMBL/GenBank/DDBJ databases">
        <title>Genomic investigations of benthic invertebrates from the Clarion-Clipperton fields of polymetallic nodules.</title>
        <authorList>
            <person name="Gastineau R."/>
            <person name="Dabek P."/>
            <person name="Mianowicz K."/>
            <person name="Otis C."/>
            <person name="Stoyanova V."/>
            <person name="Krawcewicz A."/>
            <person name="Abramowski T."/>
        </authorList>
    </citation>
    <scope>NUCLEOTIDE SEQUENCE</scope>
</reference>
<dbReference type="GO" id="GO:0046872">
    <property type="term" value="F:metal ion binding"/>
    <property type="evidence" value="ECO:0007669"/>
    <property type="project" value="UniProtKB-UniRule"/>
</dbReference>
<evidence type="ECO:0000256" key="13">
    <source>
        <dbReference type="ARBA" id="ARBA00023075"/>
    </source>
</evidence>
<organism evidence="21">
    <name type="scientific">Bryozoa sp</name>
    <dbReference type="NCBI Taxonomy" id="2813608"/>
    <lineage>
        <taxon>Eukaryota</taxon>
        <taxon>Metazoa</taxon>
        <taxon>Spiralia</taxon>
        <taxon>Lophotrochozoa</taxon>
        <taxon>Bryozoa</taxon>
    </lineage>
</organism>
<feature type="binding site" description="axial binding residue" evidence="17">
    <location>
        <position position="181"/>
    </location>
    <ligand>
        <name>heme b</name>
        <dbReference type="ChEBI" id="CHEBI:60344"/>
        <label>b562</label>
    </ligand>
    <ligandPart>
        <name>Fe</name>
        <dbReference type="ChEBI" id="CHEBI:18248"/>
    </ligandPart>
</feature>
<evidence type="ECO:0000256" key="2">
    <source>
        <dbReference type="ARBA" id="ARBA00004448"/>
    </source>
</evidence>
<keyword evidence="6 18" id="KW-0679">Respiratory chain</keyword>
<dbReference type="Gene3D" id="1.20.810.10">
    <property type="entry name" value="Cytochrome Bc1 Complex, Chain C"/>
    <property type="match status" value="1"/>
</dbReference>
<evidence type="ECO:0000259" key="20">
    <source>
        <dbReference type="PROSITE" id="PS51003"/>
    </source>
</evidence>
<dbReference type="EMBL" id="PP990757">
    <property type="protein sequence ID" value="XCN35348.1"/>
    <property type="molecule type" value="Genomic_DNA"/>
</dbReference>
<evidence type="ECO:0000256" key="7">
    <source>
        <dbReference type="ARBA" id="ARBA00022692"/>
    </source>
</evidence>
<dbReference type="CDD" id="cd00284">
    <property type="entry name" value="Cytochrome_b_N"/>
    <property type="match status" value="1"/>
</dbReference>
<proteinExistence type="inferred from homology"/>
<keyword evidence="15 18" id="KW-0472">Membrane</keyword>
<dbReference type="SUPFAM" id="SSF81648">
    <property type="entry name" value="a domain/subunit of cytochrome bc1 complex (Ubiquinol-cytochrome c reductase)"/>
    <property type="match status" value="1"/>
</dbReference>
<dbReference type="InterPro" id="IPR005798">
    <property type="entry name" value="Cyt_b/b6_C"/>
</dbReference>
<dbReference type="GO" id="GO:0045275">
    <property type="term" value="C:respiratory chain complex III"/>
    <property type="evidence" value="ECO:0007669"/>
    <property type="project" value="InterPro"/>
</dbReference>
<dbReference type="GO" id="GO:0006122">
    <property type="term" value="P:mitochondrial electron transport, ubiquinol to cytochrome c"/>
    <property type="evidence" value="ECO:0007669"/>
    <property type="project" value="TreeGrafter"/>
</dbReference>
<comment type="cofactor">
    <cofactor evidence="17">
        <name>heme</name>
        <dbReference type="ChEBI" id="CHEBI:30413"/>
    </cofactor>
    <text evidence="17">Binds 2 heme groups non-covalently.</text>
</comment>
<sequence>MSQLRNKSILKMSNHALYDLPTSISLNYFYNYGSMLSGCFVVQMITGFLLVSHFVPHIIFAFDSISHISRDLSWGWLMRLSHANGASMFFICIYIHLGRGLYFSSYRNHKTWLSGVILFILSILIAFLGYVLVWGQMSYWAATVITNLLSVIPYIGKILVEWLWGGFAIGLPTLTRFLSMHFISPLILLCLIFIHLILLHEKLTPGPSGLHNYDDMTWFHPYFSLSDGATLIIMMVNLFLIITFFPYMFLDPENFQEANTMMTPEHILPEWYFLPFYAILRSIPNKLLGVMMLLLSMVVLFLLPYLNMKQSRIFSPVHKILFYLSLFNFLFLGWIGMMPVENPFIMMGLVSTYLYFLLILIKNL</sequence>
<dbReference type="InterPro" id="IPR005797">
    <property type="entry name" value="Cyt_b/b6_N"/>
</dbReference>
<evidence type="ECO:0000256" key="12">
    <source>
        <dbReference type="ARBA" id="ARBA00023004"/>
    </source>
</evidence>
<dbReference type="InterPro" id="IPR048260">
    <property type="entry name" value="Cytochrome_b_C_euk/bac"/>
</dbReference>
<feature type="domain" description="Cytochrome b/b6 N-terminal region profile" evidence="19">
    <location>
        <begin position="1"/>
        <end position="208"/>
    </location>
</feature>
<gene>
    <name evidence="21" type="primary">CYTB</name>
</gene>
<comment type="cofactor">
    <cofactor evidence="18">
        <name>heme b</name>
        <dbReference type="ChEBI" id="CHEBI:60344"/>
    </cofactor>
    <text evidence="18">Binds 2 heme groups non-covalently.</text>
</comment>
<feature type="transmembrane region" description="Helical" evidence="18">
    <location>
        <begin position="76"/>
        <end position="97"/>
    </location>
</feature>
<dbReference type="InterPro" id="IPR030689">
    <property type="entry name" value="Cytochrome_b"/>
</dbReference>
<keyword evidence="13" id="KW-0830">Ubiquinone</keyword>
<dbReference type="PIRSF" id="PIRSF038885">
    <property type="entry name" value="COB"/>
    <property type="match status" value="1"/>
</dbReference>
<feature type="binding site" evidence="16">
    <location>
        <position position="200"/>
    </location>
    <ligand>
        <name>a ubiquinone</name>
        <dbReference type="ChEBI" id="CHEBI:16389"/>
    </ligand>
</feature>
<evidence type="ECO:0000256" key="1">
    <source>
        <dbReference type="ARBA" id="ARBA00002566"/>
    </source>
</evidence>
<dbReference type="Pfam" id="PF00032">
    <property type="entry name" value="Cytochrom_B_C"/>
    <property type="match status" value="1"/>
</dbReference>
<dbReference type="PANTHER" id="PTHR19271">
    <property type="entry name" value="CYTOCHROME B"/>
    <property type="match status" value="1"/>
</dbReference>
<keyword evidence="7 18" id="KW-0812">Transmembrane</keyword>
<keyword evidence="4 18" id="KW-0813">Transport</keyword>
<evidence type="ECO:0000256" key="10">
    <source>
        <dbReference type="ARBA" id="ARBA00022982"/>
    </source>
</evidence>
<keyword evidence="5 17" id="KW-0349">Heme</keyword>
<evidence type="ECO:0000256" key="4">
    <source>
        <dbReference type="ARBA" id="ARBA00022448"/>
    </source>
</evidence>
<dbReference type="GO" id="GO:0008121">
    <property type="term" value="F:quinol-cytochrome-c reductase activity"/>
    <property type="evidence" value="ECO:0007669"/>
    <property type="project" value="InterPro"/>
</dbReference>
<evidence type="ECO:0000259" key="19">
    <source>
        <dbReference type="PROSITE" id="PS51002"/>
    </source>
</evidence>
<feature type="transmembrane region" description="Helical" evidence="18">
    <location>
        <begin position="343"/>
        <end position="361"/>
    </location>
</feature>
<dbReference type="SUPFAM" id="SSF81342">
    <property type="entry name" value="Transmembrane di-heme cytochromes"/>
    <property type="match status" value="1"/>
</dbReference>
<feature type="binding site" description="axial binding residue" evidence="17">
    <location>
        <position position="195"/>
    </location>
    <ligand>
        <name>heme b</name>
        <dbReference type="ChEBI" id="CHEBI:60344"/>
        <label>b566</label>
    </ligand>
    <ligandPart>
        <name>Fe</name>
        <dbReference type="ChEBI" id="CHEBI:18248"/>
    </ligandPart>
</feature>
<dbReference type="AlphaFoldDB" id="A0AAU8L1G2"/>
<feature type="transmembrane region" description="Helical" evidence="18">
    <location>
        <begin position="112"/>
        <end position="132"/>
    </location>
</feature>
<dbReference type="GO" id="GO:0005743">
    <property type="term" value="C:mitochondrial inner membrane"/>
    <property type="evidence" value="ECO:0007669"/>
    <property type="project" value="UniProtKB-SubCell"/>
</dbReference>
<comment type="subcellular location">
    <subcellularLocation>
        <location evidence="2">Mitochondrion inner membrane</location>
        <topology evidence="2">Multi-pass membrane protein</topology>
    </subcellularLocation>
</comment>
<evidence type="ECO:0000256" key="11">
    <source>
        <dbReference type="ARBA" id="ARBA00022989"/>
    </source>
</evidence>
<evidence type="ECO:0000256" key="14">
    <source>
        <dbReference type="ARBA" id="ARBA00023128"/>
    </source>
</evidence>
<name>A0AAU8L1G2_9BILA</name>
<keyword evidence="11 18" id="KW-1133">Transmembrane helix</keyword>
<feature type="binding site" description="axial binding residue" evidence="17">
    <location>
        <position position="82"/>
    </location>
    <ligand>
        <name>heme b</name>
        <dbReference type="ChEBI" id="CHEBI:60344"/>
        <label>b562</label>
    </ligand>
    <ligandPart>
        <name>Fe</name>
        <dbReference type="ChEBI" id="CHEBI:18248"/>
    </ligandPart>
</feature>
<keyword evidence="12 17" id="KW-0408">Iron</keyword>
<protein>
    <recommendedName>
        <fullName evidence="3 18">Cytochrome b</fullName>
    </recommendedName>
</protein>
<dbReference type="PROSITE" id="PS51003">
    <property type="entry name" value="CYTB_CTER"/>
    <property type="match status" value="1"/>
</dbReference>
<evidence type="ECO:0000256" key="17">
    <source>
        <dbReference type="PIRSR" id="PIRSR038885-2"/>
    </source>
</evidence>
<feature type="transmembrane region" description="Helical" evidence="18">
    <location>
        <begin position="29"/>
        <end position="55"/>
    </location>
</feature>
<dbReference type="Pfam" id="PF00033">
    <property type="entry name" value="Cytochrome_B"/>
    <property type="match status" value="1"/>
</dbReference>
<evidence type="ECO:0000256" key="18">
    <source>
        <dbReference type="RuleBase" id="RU362117"/>
    </source>
</evidence>
<dbReference type="PANTHER" id="PTHR19271:SF16">
    <property type="entry name" value="CYTOCHROME B"/>
    <property type="match status" value="1"/>
</dbReference>
<evidence type="ECO:0000256" key="3">
    <source>
        <dbReference type="ARBA" id="ARBA00013531"/>
    </source>
</evidence>
<feature type="transmembrane region" description="Helical" evidence="18">
    <location>
        <begin position="180"/>
        <end position="199"/>
    </location>
</feature>
<feature type="transmembrane region" description="Helical" evidence="18">
    <location>
        <begin position="229"/>
        <end position="249"/>
    </location>
</feature>
<accession>A0AAU8L1G2</accession>
<evidence type="ECO:0000256" key="5">
    <source>
        <dbReference type="ARBA" id="ARBA00022617"/>
    </source>
</evidence>
<dbReference type="CDD" id="cd00290">
    <property type="entry name" value="cytochrome_b_C"/>
    <property type="match status" value="1"/>
</dbReference>
<dbReference type="PROSITE" id="PS51002">
    <property type="entry name" value="CYTB_NTER"/>
    <property type="match status" value="1"/>
</dbReference>
<feature type="transmembrane region" description="Helical" evidence="18">
    <location>
        <begin position="320"/>
        <end position="337"/>
    </location>
</feature>
<dbReference type="GO" id="GO:0016491">
    <property type="term" value="F:oxidoreductase activity"/>
    <property type="evidence" value="ECO:0007669"/>
    <property type="project" value="UniProtKB-UniRule"/>
</dbReference>
<comment type="function">
    <text evidence="1 18">Component of the ubiquinol-cytochrome c reductase complex (complex III or cytochrome b-c1 complex) that is part of the mitochondrial respiratory chain. The b-c1 complex mediates electron transfer from ubiquinol to cytochrome c. Contributes to the generation of a proton gradient across the mitochondrial membrane that is then used for ATP synthesis.</text>
</comment>
<dbReference type="InterPro" id="IPR027387">
    <property type="entry name" value="Cytb/b6-like_sf"/>
</dbReference>
<evidence type="ECO:0000256" key="16">
    <source>
        <dbReference type="PIRSR" id="PIRSR038885-1"/>
    </source>
</evidence>
<comment type="similarity">
    <text evidence="18">Belongs to the cytochrome b family.</text>
</comment>
<feature type="transmembrane region" description="Helical" evidence="18">
    <location>
        <begin position="287"/>
        <end position="308"/>
    </location>
</feature>
<feature type="transmembrane region" description="Helical" evidence="18">
    <location>
        <begin position="139"/>
        <end position="160"/>
    </location>
</feature>
<dbReference type="InterPro" id="IPR048259">
    <property type="entry name" value="Cytochrome_b_N_euk/bac"/>
</dbReference>
<evidence type="ECO:0000313" key="21">
    <source>
        <dbReference type="EMBL" id="XCN35348.1"/>
    </source>
</evidence>
<geneLocation type="mitochondrion" evidence="21"/>
<keyword evidence="10 18" id="KW-0249">Electron transport</keyword>